<protein>
    <submittedName>
        <fullName evidence="2">Uncharacterized protein</fullName>
    </submittedName>
</protein>
<dbReference type="RefSeq" id="WP_052862767.1">
    <property type="nucleotide sequence ID" value="NZ_CP065749.1"/>
</dbReference>
<reference evidence="2 3" key="1">
    <citation type="submission" date="2016-10" db="EMBL/GenBank/DDBJ databases">
        <authorList>
            <person name="de Groot N.N."/>
        </authorList>
    </citation>
    <scope>NUCLEOTIDE SEQUENCE [LARGE SCALE GENOMIC DNA]</scope>
    <source>
        <strain evidence="2 3">LMG 24775</strain>
    </source>
</reference>
<dbReference type="GeneID" id="94689131"/>
<evidence type="ECO:0000313" key="4">
    <source>
        <dbReference type="Proteomes" id="UP000595064"/>
    </source>
</evidence>
<dbReference type="Proteomes" id="UP000595064">
    <property type="component" value="Plasmid unnamed"/>
</dbReference>
<dbReference type="EMBL" id="FNPE01000008">
    <property type="protein sequence ID" value="SDY83492.1"/>
    <property type="molecule type" value="Genomic_DNA"/>
</dbReference>
<gene>
    <name evidence="1" type="ORF">I6G47_33450</name>
    <name evidence="2" type="ORF">SAMN05421547_108160</name>
</gene>
<name>A0A1H3N3P0_9BURK</name>
<keyword evidence="1" id="KW-0614">Plasmid</keyword>
<proteinExistence type="predicted"/>
<dbReference type="EMBL" id="CP065749">
    <property type="protein sequence ID" value="QPS85051.1"/>
    <property type="molecule type" value="Genomic_DNA"/>
</dbReference>
<dbReference type="KEGG" id="dla:I6G47_33450"/>
<dbReference type="AlphaFoldDB" id="A0A1H3N3P0"/>
<keyword evidence="4" id="KW-1185">Reference proteome</keyword>
<evidence type="ECO:0000313" key="3">
    <source>
        <dbReference type="Proteomes" id="UP000183417"/>
    </source>
</evidence>
<organism evidence="2 3">
    <name type="scientific">Delftia lacustris</name>
    <dbReference type="NCBI Taxonomy" id="558537"/>
    <lineage>
        <taxon>Bacteria</taxon>
        <taxon>Pseudomonadati</taxon>
        <taxon>Pseudomonadota</taxon>
        <taxon>Betaproteobacteria</taxon>
        <taxon>Burkholderiales</taxon>
        <taxon>Comamonadaceae</taxon>
        <taxon>Delftia</taxon>
    </lineage>
</organism>
<reference evidence="1 4" key="2">
    <citation type="submission" date="2020-12" db="EMBL/GenBank/DDBJ databases">
        <title>FDA dAtabase for Regulatory Grade micrObial Sequences (FDA-ARGOS): Supporting development and validation of Infectious Disease Dx tests.</title>
        <authorList>
            <person name="Sproer C."/>
            <person name="Gronow S."/>
            <person name="Severitt S."/>
            <person name="Schroder I."/>
            <person name="Tallon L."/>
            <person name="Sadzewicz L."/>
            <person name="Zhao X."/>
            <person name="Boylan J."/>
            <person name="Ott S."/>
            <person name="Bowen H."/>
            <person name="Vavikolanu K."/>
            <person name="Mehta A."/>
            <person name="Aluvathingal J."/>
            <person name="Nadendla S."/>
            <person name="Lowell S."/>
            <person name="Myers T."/>
            <person name="Yan Y."/>
            <person name="Sichtig H."/>
        </authorList>
    </citation>
    <scope>NUCLEOTIDE SEQUENCE [LARGE SCALE GENOMIC DNA]</scope>
    <source>
        <strain evidence="1 4">FDAARGOS_890</strain>
        <plasmid evidence="1 4">unnamed</plasmid>
    </source>
</reference>
<evidence type="ECO:0000313" key="1">
    <source>
        <dbReference type="EMBL" id="QPS85051.1"/>
    </source>
</evidence>
<evidence type="ECO:0000313" key="2">
    <source>
        <dbReference type="EMBL" id="SDY83492.1"/>
    </source>
</evidence>
<accession>A0A1H3N3P0</accession>
<dbReference type="Proteomes" id="UP000183417">
    <property type="component" value="Unassembled WGS sequence"/>
</dbReference>
<sequence length="252" mass="27556">MSLNTEPSPTHPRARLLAIVAVEPSRRVMCQNPGCGHGVYAAIHVVEDQGTLMVLGSTCFGKRYGSTNALGLPSYSAGGGGGGTLDEAERQMLMENTAALMARFKERHDSAMALADAKLRALRERASQHQAARRAQFAPTPTRPLQSLPQHPWPWQHQQNTSVGVVRGTDGQCWVRVQHRDGTQKIAPWPAFDGWDEVLPPSVGVPDLSLTAYAVKDVVMALQWLRARGFSTPEVSRWPEVLKILPPVDESP</sequence>
<geneLocation type="plasmid" evidence="1 4">
    <name>unnamed</name>
</geneLocation>